<dbReference type="PROSITE" id="PS51318">
    <property type="entry name" value="TAT"/>
    <property type="match status" value="1"/>
</dbReference>
<comment type="similarity">
    <text evidence="1">Belongs to the UPF0065 (bug) family.</text>
</comment>
<dbReference type="Pfam" id="PF03401">
    <property type="entry name" value="TctC"/>
    <property type="match status" value="1"/>
</dbReference>
<protein>
    <submittedName>
        <fullName evidence="2">Tripartite tricarboxylate transporter substrate binding protein</fullName>
    </submittedName>
</protein>
<dbReference type="Gene3D" id="3.40.190.10">
    <property type="entry name" value="Periplasmic binding protein-like II"/>
    <property type="match status" value="1"/>
</dbReference>
<sequence length="346" mass="36648">MTHMPRPLSRAVIGLPVDTARRRLLLQAAALGAGACAAPWVRAQQAWPAKPIRFIVPFNPGGATDTMARMLADKLGPRLGQTIIVENKGGAAGVIGTDAVAKAAPDGHTFTVSLSTSLLINQFLFTKLPYNPQRDLAMVSQLAIAPVTLVVHPSVPASNAAELRKYIAANKGKVSYGSYGIGSYAHLAGAYMSQSLDADMAHISYKGEAPMVQDLLGGQIQMAFSSAQNTKPHIDAGKLKVIGVTGDQRMSVLPNVPTLAEQGMKDDAYRICGWVGLAAPAKTPADIVQRMAREVSTILHTAEMREKVANLGFSVVADTPDAFLAAYKKDAPVWEQLVKASGAKLD</sequence>
<proteinExistence type="inferred from homology"/>
<dbReference type="Gene3D" id="3.40.190.150">
    <property type="entry name" value="Bordetella uptake gene, domain 1"/>
    <property type="match status" value="1"/>
</dbReference>
<dbReference type="InterPro" id="IPR042100">
    <property type="entry name" value="Bug_dom1"/>
</dbReference>
<dbReference type="CDD" id="cd07012">
    <property type="entry name" value="PBP2_Bug_TTT"/>
    <property type="match status" value="1"/>
</dbReference>
<reference evidence="2 3" key="1">
    <citation type="submission" date="2024-02" db="EMBL/GenBank/DDBJ databases">
        <title>Genome sequence of Aquincola sp. MAHUQ-54.</title>
        <authorList>
            <person name="Huq M.A."/>
        </authorList>
    </citation>
    <scope>NUCLEOTIDE SEQUENCE [LARGE SCALE GENOMIC DNA]</scope>
    <source>
        <strain evidence="2 3">MAHUQ-54</strain>
    </source>
</reference>
<dbReference type="InterPro" id="IPR005064">
    <property type="entry name" value="BUG"/>
</dbReference>
<organism evidence="2 3">
    <name type="scientific">Aquincola agrisoli</name>
    <dbReference type="NCBI Taxonomy" id="3119538"/>
    <lineage>
        <taxon>Bacteria</taxon>
        <taxon>Pseudomonadati</taxon>
        <taxon>Pseudomonadota</taxon>
        <taxon>Betaproteobacteria</taxon>
        <taxon>Burkholderiales</taxon>
        <taxon>Sphaerotilaceae</taxon>
        <taxon>Aquincola</taxon>
    </lineage>
</organism>
<dbReference type="AlphaFoldDB" id="A0AAW9QP41"/>
<dbReference type="PIRSF" id="PIRSF017082">
    <property type="entry name" value="YflP"/>
    <property type="match status" value="1"/>
</dbReference>
<evidence type="ECO:0000256" key="1">
    <source>
        <dbReference type="ARBA" id="ARBA00006987"/>
    </source>
</evidence>
<dbReference type="Proteomes" id="UP001336250">
    <property type="component" value="Unassembled WGS sequence"/>
</dbReference>
<gene>
    <name evidence="2" type="ORF">V4F39_22795</name>
</gene>
<dbReference type="SUPFAM" id="SSF53850">
    <property type="entry name" value="Periplasmic binding protein-like II"/>
    <property type="match status" value="1"/>
</dbReference>
<keyword evidence="3" id="KW-1185">Reference proteome</keyword>
<evidence type="ECO:0000313" key="2">
    <source>
        <dbReference type="EMBL" id="MEF7616760.1"/>
    </source>
</evidence>
<name>A0AAW9QP41_9BURK</name>
<comment type="caution">
    <text evidence="2">The sequence shown here is derived from an EMBL/GenBank/DDBJ whole genome shotgun (WGS) entry which is preliminary data.</text>
</comment>
<accession>A0AAW9QP41</accession>
<evidence type="ECO:0000313" key="3">
    <source>
        <dbReference type="Proteomes" id="UP001336250"/>
    </source>
</evidence>
<dbReference type="PANTHER" id="PTHR42928:SF5">
    <property type="entry name" value="BLR1237 PROTEIN"/>
    <property type="match status" value="1"/>
</dbReference>
<dbReference type="PANTHER" id="PTHR42928">
    <property type="entry name" value="TRICARBOXYLATE-BINDING PROTEIN"/>
    <property type="match status" value="1"/>
</dbReference>
<dbReference type="EMBL" id="JAZIBG010000049">
    <property type="protein sequence ID" value="MEF7616760.1"/>
    <property type="molecule type" value="Genomic_DNA"/>
</dbReference>
<dbReference type="InterPro" id="IPR006311">
    <property type="entry name" value="TAT_signal"/>
</dbReference>